<dbReference type="PANTHER" id="PTHR24016:SF0">
    <property type="entry name" value="CONSERVED OLIGOMERIC GOLGI COMPLEX SUBUNIT 4"/>
    <property type="match status" value="1"/>
</dbReference>
<feature type="domain" description="COG4 transport protein middle alpha-helical bundle" evidence="3">
    <location>
        <begin position="220"/>
        <end position="367"/>
    </location>
</feature>
<feature type="domain" description="Conserved oligomeric Golgi complex subunit 4 C-terminal" evidence="4">
    <location>
        <begin position="465"/>
        <end position="629"/>
    </location>
</feature>
<organism evidence="5 6">
    <name type="scientific">Tetraparma gracilis</name>
    <dbReference type="NCBI Taxonomy" id="2962635"/>
    <lineage>
        <taxon>Eukaryota</taxon>
        <taxon>Sar</taxon>
        <taxon>Stramenopiles</taxon>
        <taxon>Ochrophyta</taxon>
        <taxon>Bolidophyceae</taxon>
        <taxon>Parmales</taxon>
        <taxon>Triparmaceae</taxon>
        <taxon>Tetraparma</taxon>
    </lineage>
</organism>
<evidence type="ECO:0000256" key="2">
    <source>
        <dbReference type="SAM" id="SignalP"/>
    </source>
</evidence>
<evidence type="ECO:0000313" key="5">
    <source>
        <dbReference type="EMBL" id="GMI33410.1"/>
    </source>
</evidence>
<comment type="caution">
    <text evidence="5">The sequence shown here is derived from an EMBL/GenBank/DDBJ whole genome shotgun (WGS) entry which is preliminary data.</text>
</comment>
<evidence type="ECO:0000313" key="6">
    <source>
        <dbReference type="Proteomes" id="UP001165060"/>
    </source>
</evidence>
<gene>
    <name evidence="5" type="ORF">TeGR_g6890</name>
</gene>
<accession>A0ABQ6MU63</accession>
<reference evidence="5 6" key="1">
    <citation type="journal article" date="2023" name="Commun. Biol.">
        <title>Genome analysis of Parmales, the sister group of diatoms, reveals the evolutionary specialization of diatoms from phago-mixotrophs to photoautotrophs.</title>
        <authorList>
            <person name="Ban H."/>
            <person name="Sato S."/>
            <person name="Yoshikawa S."/>
            <person name="Yamada K."/>
            <person name="Nakamura Y."/>
            <person name="Ichinomiya M."/>
            <person name="Sato N."/>
            <person name="Blanc-Mathieu R."/>
            <person name="Endo H."/>
            <person name="Kuwata A."/>
            <person name="Ogata H."/>
        </authorList>
    </citation>
    <scope>NUCLEOTIDE SEQUENCE [LARGE SCALE GENOMIC DNA]</scope>
</reference>
<name>A0ABQ6MU63_9STRA</name>
<evidence type="ECO:0000259" key="3">
    <source>
        <dbReference type="Pfam" id="PF08318"/>
    </source>
</evidence>
<evidence type="ECO:0000259" key="4">
    <source>
        <dbReference type="Pfam" id="PF20662"/>
    </source>
</evidence>
<feature type="chain" id="PRO_5045200346" evidence="2">
    <location>
        <begin position="20"/>
        <end position="661"/>
    </location>
</feature>
<sequence>MSAAASLSSLSSLLRSVSAGAAPHAREVAELDESLRDLTERKRLLVQAKAIRELAGPALGGGAGRPSGQAPEAAGLPLASLPPVVRALSSLSQLLASFPPDHPPLLALLPPALLPSLAKAREKASQALLEHLREAAASEDLRAVSQAVPLLGELGLAQPALKLYLSFSLAELRAATGKADGGAPKPVRLADLANRASTHLRHHLPMASESLGPDGAKGLLQDLDASTEEAALLVRYAASYERFAKHCVSEIEKTRPPDADPDAESRKPILPPQTKLSAATAELSALYASSESALLLSSLLSALSLPPSLSPPDPSSPHAVSSSLVEDLFFVARRAALRAVATTHTTPICGVLNHAANALELAVAKVLGGKRAAAAAAALLEPGEDGGGGEGAAAGGWGRRSRAGSVFNDHGAAMRYAGAVADGVGRELEGVFGGELDEQLKAAVSSFAGLQHALQAAHPLHRLLAGLKPTVKTVVENASKLCDYAADDAESGTEGASWIAKIIAGLDEQVGGPVAPYLCAEVCGALWDGVGAEVARRVEMAVRRKKFSEVGALKFDADVRALVAYFRRVGLAGEGEGGWGGRGGGEEGLERLRQIAKVLGVYDLGDVVNVVEGGGAGGLGWLLKKSEVRGYLSLKIGGQGEPGAPSFVKTDIDFVIDRLVL</sequence>
<feature type="compositionally biased region" description="Basic and acidic residues" evidence="1">
    <location>
        <begin position="251"/>
        <end position="267"/>
    </location>
</feature>
<dbReference type="Proteomes" id="UP001165060">
    <property type="component" value="Unassembled WGS sequence"/>
</dbReference>
<dbReference type="EMBL" id="BRYB01004563">
    <property type="protein sequence ID" value="GMI33410.1"/>
    <property type="molecule type" value="Genomic_DNA"/>
</dbReference>
<feature type="signal peptide" evidence="2">
    <location>
        <begin position="1"/>
        <end position="19"/>
    </location>
</feature>
<keyword evidence="6" id="KW-1185">Reference proteome</keyword>
<dbReference type="InterPro" id="IPR048682">
    <property type="entry name" value="COG4"/>
</dbReference>
<dbReference type="InterPro" id="IPR013167">
    <property type="entry name" value="COG4_M"/>
</dbReference>
<proteinExistence type="predicted"/>
<evidence type="ECO:0000256" key="1">
    <source>
        <dbReference type="SAM" id="MobiDB-lite"/>
    </source>
</evidence>
<feature type="region of interest" description="Disordered" evidence="1">
    <location>
        <begin position="251"/>
        <end position="272"/>
    </location>
</feature>
<dbReference type="Gene3D" id="1.20.58.1970">
    <property type="match status" value="1"/>
</dbReference>
<dbReference type="Pfam" id="PF20662">
    <property type="entry name" value="COG4_C"/>
    <property type="match status" value="1"/>
</dbReference>
<protein>
    <submittedName>
        <fullName evidence="5">Uncharacterized protein</fullName>
    </submittedName>
</protein>
<dbReference type="Pfam" id="PF08318">
    <property type="entry name" value="COG4_m"/>
    <property type="match status" value="1"/>
</dbReference>
<dbReference type="InterPro" id="IPR048684">
    <property type="entry name" value="COG4_C"/>
</dbReference>
<dbReference type="PANTHER" id="PTHR24016">
    <property type="entry name" value="CONSERVED OLIGOMERIC GOLGI COMPLEX SUBUNIT 4"/>
    <property type="match status" value="1"/>
</dbReference>
<keyword evidence="2" id="KW-0732">Signal</keyword>